<keyword evidence="2" id="KW-1185">Reference proteome</keyword>
<accession>A0A1Y2HJ06</accession>
<evidence type="ECO:0000313" key="1">
    <source>
        <dbReference type="EMBL" id="ORZ34556.1"/>
    </source>
</evidence>
<dbReference type="Proteomes" id="UP000193411">
    <property type="component" value="Unassembled WGS sequence"/>
</dbReference>
<dbReference type="EMBL" id="MCFL01000027">
    <property type="protein sequence ID" value="ORZ34556.1"/>
    <property type="molecule type" value="Genomic_DNA"/>
</dbReference>
<gene>
    <name evidence="1" type="ORF">BCR44DRAFT_1435940</name>
</gene>
<organism evidence="1 2">
    <name type="scientific">Catenaria anguillulae PL171</name>
    <dbReference type="NCBI Taxonomy" id="765915"/>
    <lineage>
        <taxon>Eukaryota</taxon>
        <taxon>Fungi</taxon>
        <taxon>Fungi incertae sedis</taxon>
        <taxon>Blastocladiomycota</taxon>
        <taxon>Blastocladiomycetes</taxon>
        <taxon>Blastocladiales</taxon>
        <taxon>Catenariaceae</taxon>
        <taxon>Catenaria</taxon>
    </lineage>
</organism>
<sequence length="148" mass="16500">MAIRRLGSLGSFYVPGFLLLFVNHIAHIDALDQLGNQPILLLLLCISCHRNRSACPARLAWAGGGSVKCNQWAFAPEGRPCRVTHDHEFARVFLGHVHGMCGRILFCAQARGRCQVGRGRGRGPCRHSWLRGGRECCWGFHLLIELFP</sequence>
<name>A0A1Y2HJ06_9FUNG</name>
<proteinExistence type="predicted"/>
<comment type="caution">
    <text evidence="1">The sequence shown here is derived from an EMBL/GenBank/DDBJ whole genome shotgun (WGS) entry which is preliminary data.</text>
</comment>
<dbReference type="AlphaFoldDB" id="A0A1Y2HJ06"/>
<evidence type="ECO:0000313" key="2">
    <source>
        <dbReference type="Proteomes" id="UP000193411"/>
    </source>
</evidence>
<protein>
    <submittedName>
        <fullName evidence="1">Uncharacterized protein</fullName>
    </submittedName>
</protein>
<reference evidence="1 2" key="1">
    <citation type="submission" date="2016-07" db="EMBL/GenBank/DDBJ databases">
        <title>Pervasive Adenine N6-methylation of Active Genes in Fungi.</title>
        <authorList>
            <consortium name="DOE Joint Genome Institute"/>
            <person name="Mondo S.J."/>
            <person name="Dannebaum R.O."/>
            <person name="Kuo R.C."/>
            <person name="Labutti K."/>
            <person name="Haridas S."/>
            <person name="Kuo A."/>
            <person name="Salamov A."/>
            <person name="Ahrendt S.R."/>
            <person name="Lipzen A."/>
            <person name="Sullivan W."/>
            <person name="Andreopoulos W.B."/>
            <person name="Clum A."/>
            <person name="Lindquist E."/>
            <person name="Daum C."/>
            <person name="Ramamoorthy G.K."/>
            <person name="Gryganskyi A."/>
            <person name="Culley D."/>
            <person name="Magnuson J.K."/>
            <person name="James T.Y."/>
            <person name="O'Malley M.A."/>
            <person name="Stajich J.E."/>
            <person name="Spatafora J.W."/>
            <person name="Visel A."/>
            <person name="Grigoriev I.V."/>
        </authorList>
    </citation>
    <scope>NUCLEOTIDE SEQUENCE [LARGE SCALE GENOMIC DNA]</scope>
    <source>
        <strain evidence="1 2">PL171</strain>
    </source>
</reference>